<protein>
    <submittedName>
        <fullName evidence="2">Alcohol dehydrogenase</fullName>
    </submittedName>
</protein>
<dbReference type="GO" id="GO:0043957">
    <property type="term" value="F:acryloyl-CoA reductase (NADPH) activity"/>
    <property type="evidence" value="ECO:0007669"/>
    <property type="project" value="TreeGrafter"/>
</dbReference>
<dbReference type="NCBIfam" id="TIGR02823">
    <property type="entry name" value="oxido_YhdH"/>
    <property type="match status" value="1"/>
</dbReference>
<comment type="caution">
    <text evidence="2">The sequence shown here is derived from an EMBL/GenBank/DDBJ whole genome shotgun (WGS) entry which is preliminary data.</text>
</comment>
<dbReference type="SMART" id="SM00829">
    <property type="entry name" value="PKS_ER"/>
    <property type="match status" value="1"/>
</dbReference>
<dbReference type="Proteomes" id="UP000019364">
    <property type="component" value="Unassembled WGS sequence"/>
</dbReference>
<sequence length="337" mass="36038">MDHFQAFVLRKEADKVQGSVEILSMDQLPDGDVTVKVEYTGVNYKDGLASLTNGGIVNRYPFIPGIDLAGVVVSSEHSKFKAGDQVICTGYGLGSSHYGGFSRYTRLSGEWLVHLPEGLSLREAMGIGTAGFTAAESIERLIRNGLTPSSGPVLVTGASGGVGSMAINMLSKLGYEVTASTGKHKEYQKWLKQLGAAHVVTREDIQVTSKGVLGSEQWAAVIDPVGGPGLTGLLKSIRYGGGVALSGLTGGTQFDNTVYPFILRGVQLLGIDSVLCPMDLRIQLWNSIAHEWKPDIVLEMGLTEKRLEDLVEVLPAILNGEAVGRTIIHLDDRAEKS</sequence>
<reference evidence="2 3" key="1">
    <citation type="journal article" date="2014" name="Genome Announc.">
        <title>Draft Genome Sequence of Paenibacillus pini JCM 16418T, Isolated from the Rhizosphere of Pine Tree.</title>
        <authorList>
            <person name="Yuki M."/>
            <person name="Oshima K."/>
            <person name="Suda W."/>
            <person name="Oshida Y."/>
            <person name="Kitamura K."/>
            <person name="Iida Y."/>
            <person name="Hattori M."/>
            <person name="Ohkuma M."/>
        </authorList>
    </citation>
    <scope>NUCLEOTIDE SEQUENCE [LARGE SCALE GENOMIC DNA]</scope>
    <source>
        <strain evidence="2 3">JCM 16418</strain>
    </source>
</reference>
<dbReference type="Gene3D" id="3.40.50.720">
    <property type="entry name" value="NAD(P)-binding Rossmann-like Domain"/>
    <property type="match status" value="1"/>
</dbReference>
<dbReference type="Pfam" id="PF00107">
    <property type="entry name" value="ADH_zinc_N"/>
    <property type="match status" value="1"/>
</dbReference>
<dbReference type="EMBL" id="BAVZ01000014">
    <property type="protein sequence ID" value="GAF09784.1"/>
    <property type="molecule type" value="Genomic_DNA"/>
</dbReference>
<dbReference type="RefSeq" id="WP_036651622.1">
    <property type="nucleotide sequence ID" value="NZ_BAVZ01000014.1"/>
</dbReference>
<dbReference type="SUPFAM" id="SSF50129">
    <property type="entry name" value="GroES-like"/>
    <property type="match status" value="1"/>
</dbReference>
<dbReference type="OrthoDB" id="9782155at2"/>
<accession>W7Z635</accession>
<organism evidence="2 3">
    <name type="scientific">Paenibacillus pini JCM 16418</name>
    <dbReference type="NCBI Taxonomy" id="1236976"/>
    <lineage>
        <taxon>Bacteria</taxon>
        <taxon>Bacillati</taxon>
        <taxon>Bacillota</taxon>
        <taxon>Bacilli</taxon>
        <taxon>Bacillales</taxon>
        <taxon>Paenibacillaceae</taxon>
        <taxon>Paenibacillus</taxon>
    </lineage>
</organism>
<evidence type="ECO:0000313" key="3">
    <source>
        <dbReference type="Proteomes" id="UP000019364"/>
    </source>
</evidence>
<dbReference type="InterPro" id="IPR011032">
    <property type="entry name" value="GroES-like_sf"/>
</dbReference>
<dbReference type="Gene3D" id="3.90.180.10">
    <property type="entry name" value="Medium-chain alcohol dehydrogenases, catalytic domain"/>
    <property type="match status" value="1"/>
</dbReference>
<dbReference type="Pfam" id="PF08240">
    <property type="entry name" value="ADH_N"/>
    <property type="match status" value="1"/>
</dbReference>
<dbReference type="InterPro" id="IPR014188">
    <property type="entry name" value="Acrylyl-CoA_reductase_AcuI"/>
</dbReference>
<dbReference type="AlphaFoldDB" id="W7Z635"/>
<dbReference type="STRING" id="1236976.JCM16418_3939"/>
<dbReference type="InterPro" id="IPR020843">
    <property type="entry name" value="ER"/>
</dbReference>
<feature type="domain" description="Enoyl reductase (ER)" evidence="1">
    <location>
        <begin position="18"/>
        <end position="328"/>
    </location>
</feature>
<dbReference type="eggNOG" id="COG0604">
    <property type="taxonomic scope" value="Bacteria"/>
</dbReference>
<dbReference type="InterPro" id="IPR013154">
    <property type="entry name" value="ADH-like_N"/>
</dbReference>
<gene>
    <name evidence="2" type="ORF">JCM16418_3939</name>
</gene>
<dbReference type="PANTHER" id="PTHR43677">
    <property type="entry name" value="SHORT-CHAIN DEHYDROGENASE/REDUCTASE"/>
    <property type="match status" value="1"/>
</dbReference>
<dbReference type="PANTHER" id="PTHR43677:SF1">
    <property type="entry name" value="ACRYLYL-COA REDUCTASE ACUI-RELATED"/>
    <property type="match status" value="1"/>
</dbReference>
<evidence type="ECO:0000259" key="1">
    <source>
        <dbReference type="SMART" id="SM00829"/>
    </source>
</evidence>
<proteinExistence type="predicted"/>
<keyword evidence="3" id="KW-1185">Reference proteome</keyword>
<dbReference type="InterPro" id="IPR051397">
    <property type="entry name" value="Zn-ADH-like_protein"/>
</dbReference>
<name>W7Z635_9BACL</name>
<evidence type="ECO:0000313" key="2">
    <source>
        <dbReference type="EMBL" id="GAF09784.1"/>
    </source>
</evidence>
<dbReference type="InterPro" id="IPR036291">
    <property type="entry name" value="NAD(P)-bd_dom_sf"/>
</dbReference>
<dbReference type="SUPFAM" id="SSF51735">
    <property type="entry name" value="NAD(P)-binding Rossmann-fold domains"/>
    <property type="match status" value="1"/>
</dbReference>
<dbReference type="InterPro" id="IPR013149">
    <property type="entry name" value="ADH-like_C"/>
</dbReference>